<sequence>MKIDLHGIRHRDVDRLVENFILLNQEKAPLEIVCGNSQKMINLVMEVIRRLDCENYERLQGMIMVRKV</sequence>
<protein>
    <recommendedName>
        <fullName evidence="2">Smr domain-containing protein</fullName>
    </recommendedName>
</protein>
<evidence type="ECO:0008006" key="2">
    <source>
        <dbReference type="Google" id="ProtNLM"/>
    </source>
</evidence>
<organism evidence="1">
    <name type="scientific">marine metagenome</name>
    <dbReference type="NCBI Taxonomy" id="408172"/>
    <lineage>
        <taxon>unclassified sequences</taxon>
        <taxon>metagenomes</taxon>
        <taxon>ecological metagenomes</taxon>
    </lineage>
</organism>
<dbReference type="EMBL" id="UINC01001283">
    <property type="protein sequence ID" value="SUZ76545.1"/>
    <property type="molecule type" value="Genomic_DNA"/>
</dbReference>
<accession>A0A381QB39</accession>
<gene>
    <name evidence="1" type="ORF">METZ01_LOCUS29399</name>
</gene>
<dbReference type="AlphaFoldDB" id="A0A381QB39"/>
<proteinExistence type="predicted"/>
<evidence type="ECO:0000313" key="1">
    <source>
        <dbReference type="EMBL" id="SUZ76545.1"/>
    </source>
</evidence>
<reference evidence="1" key="1">
    <citation type="submission" date="2018-05" db="EMBL/GenBank/DDBJ databases">
        <authorList>
            <person name="Lanie J.A."/>
            <person name="Ng W.-L."/>
            <person name="Kazmierczak K.M."/>
            <person name="Andrzejewski T.M."/>
            <person name="Davidsen T.M."/>
            <person name="Wayne K.J."/>
            <person name="Tettelin H."/>
            <person name="Glass J.I."/>
            <person name="Rusch D."/>
            <person name="Podicherti R."/>
            <person name="Tsui H.-C.T."/>
            <person name="Winkler M.E."/>
        </authorList>
    </citation>
    <scope>NUCLEOTIDE SEQUENCE</scope>
</reference>
<name>A0A381QB39_9ZZZZ</name>